<dbReference type="KEGG" id="bbev:BBEV_3049"/>
<dbReference type="SMART" id="SM00354">
    <property type="entry name" value="HTH_LACI"/>
    <property type="match status" value="1"/>
</dbReference>
<protein>
    <submittedName>
        <fullName evidence="5">Transcriptional regulator, LacI family</fullName>
    </submittedName>
</protein>
<dbReference type="InterPro" id="IPR010982">
    <property type="entry name" value="Lambda_DNA-bd_dom_sf"/>
</dbReference>
<dbReference type="PATRIC" id="fig|632773.3.peg.3190"/>
<sequence>MATIKDIAKAAGVSVTTVSRALNGYSDVNAKTRERIEQTARDLKYSPNSLARSLVMNKSRTIGLLVSELSRSGAKDMFTYEVMCGINDAASDVGYDLILFSTNSAKQKQKSYTQLCRERQVEGVIMQGIKRDDPYIAEVIESNIPCVFVDVDVEGEYVGYVTTDNVFGAQMAVKHLLNLGHTKIGMINGHDYAHVSQKRRKGYERELTDAGIPIREEYMVNGQFLEPEAEIAAFALLQDHPEITALFCASDLMALGVMRAAKRLGLRIPEDLSIVGFDNILLSEYTTPPLTTVNQDKYQMGYEAAHLLTAMLTDGGSERQSATLDNQLVVRESTAPPR</sequence>
<dbReference type="OrthoDB" id="9775106at2"/>
<dbReference type="PROSITE" id="PS00356">
    <property type="entry name" value="HTH_LACI_1"/>
    <property type="match status" value="1"/>
</dbReference>
<feature type="domain" description="HTH lacI-type" evidence="4">
    <location>
        <begin position="2"/>
        <end position="56"/>
    </location>
</feature>
<evidence type="ECO:0000256" key="1">
    <source>
        <dbReference type="ARBA" id="ARBA00023015"/>
    </source>
</evidence>
<dbReference type="InterPro" id="IPR028082">
    <property type="entry name" value="Peripla_BP_I"/>
</dbReference>
<dbReference type="Gene3D" id="1.10.260.40">
    <property type="entry name" value="lambda repressor-like DNA-binding domains"/>
    <property type="match status" value="1"/>
</dbReference>
<keyword evidence="3" id="KW-0804">Transcription</keyword>
<dbReference type="InterPro" id="IPR046335">
    <property type="entry name" value="LacI/GalR-like_sensor"/>
</dbReference>
<evidence type="ECO:0000313" key="6">
    <source>
        <dbReference type="Proteomes" id="UP000094463"/>
    </source>
</evidence>
<dbReference type="PANTHER" id="PTHR30146:SF109">
    <property type="entry name" value="HTH-TYPE TRANSCRIPTIONAL REGULATOR GALS"/>
    <property type="match status" value="1"/>
</dbReference>
<evidence type="ECO:0000256" key="2">
    <source>
        <dbReference type="ARBA" id="ARBA00023125"/>
    </source>
</evidence>
<evidence type="ECO:0000259" key="4">
    <source>
        <dbReference type="PROSITE" id="PS50932"/>
    </source>
</evidence>
<dbReference type="InterPro" id="IPR000843">
    <property type="entry name" value="HTH_LacI"/>
</dbReference>
<keyword evidence="2" id="KW-0238">DNA-binding</keyword>
<organism evidence="5 6">
    <name type="scientific">Salisediminibacterium beveridgei</name>
    <dbReference type="NCBI Taxonomy" id="632773"/>
    <lineage>
        <taxon>Bacteria</taxon>
        <taxon>Bacillati</taxon>
        <taxon>Bacillota</taxon>
        <taxon>Bacilli</taxon>
        <taxon>Bacillales</taxon>
        <taxon>Bacillaceae</taxon>
        <taxon>Salisediminibacterium</taxon>
    </lineage>
</organism>
<evidence type="ECO:0000256" key="3">
    <source>
        <dbReference type="ARBA" id="ARBA00023163"/>
    </source>
</evidence>
<dbReference type="RefSeq" id="WP_069366253.1">
    <property type="nucleotide sequence ID" value="NZ_CP012502.1"/>
</dbReference>
<dbReference type="Proteomes" id="UP000094463">
    <property type="component" value="Chromosome"/>
</dbReference>
<name>A0A1D7QZD3_9BACI</name>
<keyword evidence="1" id="KW-0805">Transcription regulation</keyword>
<dbReference type="PRINTS" id="PR00036">
    <property type="entry name" value="HTHLACI"/>
</dbReference>
<dbReference type="PROSITE" id="PS50932">
    <property type="entry name" value="HTH_LACI_2"/>
    <property type="match status" value="1"/>
</dbReference>
<dbReference type="EMBL" id="CP012502">
    <property type="protein sequence ID" value="AOM84367.1"/>
    <property type="molecule type" value="Genomic_DNA"/>
</dbReference>
<dbReference type="AlphaFoldDB" id="A0A1D7QZD3"/>
<dbReference type="SUPFAM" id="SSF47413">
    <property type="entry name" value="lambda repressor-like DNA-binding domains"/>
    <property type="match status" value="1"/>
</dbReference>
<gene>
    <name evidence="5" type="ORF">BBEV_3049</name>
</gene>
<dbReference type="STRING" id="632773.BBEV_3049"/>
<accession>A0A1D7QZD3</accession>
<dbReference type="SUPFAM" id="SSF53822">
    <property type="entry name" value="Periplasmic binding protein-like I"/>
    <property type="match status" value="1"/>
</dbReference>
<dbReference type="CDD" id="cd06267">
    <property type="entry name" value="PBP1_LacI_sugar_binding-like"/>
    <property type="match status" value="1"/>
</dbReference>
<dbReference type="Pfam" id="PF00356">
    <property type="entry name" value="LacI"/>
    <property type="match status" value="1"/>
</dbReference>
<dbReference type="PANTHER" id="PTHR30146">
    <property type="entry name" value="LACI-RELATED TRANSCRIPTIONAL REPRESSOR"/>
    <property type="match status" value="1"/>
</dbReference>
<dbReference type="Gene3D" id="3.40.50.2300">
    <property type="match status" value="2"/>
</dbReference>
<dbReference type="Pfam" id="PF13377">
    <property type="entry name" value="Peripla_BP_3"/>
    <property type="match status" value="1"/>
</dbReference>
<dbReference type="CDD" id="cd01392">
    <property type="entry name" value="HTH_LacI"/>
    <property type="match status" value="1"/>
</dbReference>
<reference evidence="5 6" key="1">
    <citation type="submission" date="2015-08" db="EMBL/GenBank/DDBJ databases">
        <title>The complete genome sequence of Bacillus beveridgei MLTeJB.</title>
        <authorList>
            <person name="Hanson T.E."/>
            <person name="Mesa C."/>
            <person name="Basesman S.M."/>
            <person name="Oremland R.S."/>
        </authorList>
    </citation>
    <scope>NUCLEOTIDE SEQUENCE [LARGE SCALE GENOMIC DNA]</scope>
    <source>
        <strain evidence="5 6">MLTeJB</strain>
    </source>
</reference>
<dbReference type="GO" id="GO:0000976">
    <property type="term" value="F:transcription cis-regulatory region binding"/>
    <property type="evidence" value="ECO:0007669"/>
    <property type="project" value="TreeGrafter"/>
</dbReference>
<proteinExistence type="predicted"/>
<dbReference type="GO" id="GO:0003700">
    <property type="term" value="F:DNA-binding transcription factor activity"/>
    <property type="evidence" value="ECO:0007669"/>
    <property type="project" value="TreeGrafter"/>
</dbReference>
<evidence type="ECO:0000313" key="5">
    <source>
        <dbReference type="EMBL" id="AOM84367.1"/>
    </source>
</evidence>
<keyword evidence="6" id="KW-1185">Reference proteome</keyword>